<dbReference type="AlphaFoldDB" id="X1RUG3"/>
<dbReference type="Pfam" id="PF00800">
    <property type="entry name" value="PDT"/>
    <property type="match status" value="1"/>
</dbReference>
<keyword evidence="1" id="KW-0028">Amino-acid biosynthesis</keyword>
<dbReference type="PROSITE" id="PS51168">
    <property type="entry name" value="CHORISMATE_MUT_2"/>
    <property type="match status" value="1"/>
</dbReference>
<feature type="domain" description="Prephenate dehydratase" evidence="8">
    <location>
        <begin position="98"/>
        <end position="258"/>
    </location>
</feature>
<evidence type="ECO:0000256" key="4">
    <source>
        <dbReference type="ARBA" id="ARBA00023239"/>
    </source>
</evidence>
<reference evidence="9" key="1">
    <citation type="journal article" date="2014" name="Front. Microbiol.">
        <title>High frequency of phylogenetically diverse reductive dehalogenase-homologous genes in deep subseafloor sedimentary metagenomes.</title>
        <authorList>
            <person name="Kawai M."/>
            <person name="Futagami T."/>
            <person name="Toyoda A."/>
            <person name="Takaki Y."/>
            <person name="Nishi S."/>
            <person name="Hori S."/>
            <person name="Arai W."/>
            <person name="Tsubouchi T."/>
            <person name="Morono Y."/>
            <person name="Uchiyama I."/>
            <person name="Ito T."/>
            <person name="Fujiyama A."/>
            <person name="Inagaki F."/>
            <person name="Takami H."/>
        </authorList>
    </citation>
    <scope>NUCLEOTIDE SEQUENCE</scope>
    <source>
        <strain evidence="9">Expedition CK06-06</strain>
    </source>
</reference>
<evidence type="ECO:0000259" key="8">
    <source>
        <dbReference type="PROSITE" id="PS51171"/>
    </source>
</evidence>
<keyword evidence="6" id="KW-0175">Coiled coil</keyword>
<dbReference type="GO" id="GO:0009094">
    <property type="term" value="P:L-phenylalanine biosynthetic process"/>
    <property type="evidence" value="ECO:0007669"/>
    <property type="project" value="UniProtKB-KW"/>
</dbReference>
<dbReference type="InterPro" id="IPR002701">
    <property type="entry name" value="CM_II_prokaryot"/>
</dbReference>
<gene>
    <name evidence="9" type="ORF">S12H4_02495</name>
</gene>
<proteinExistence type="predicted"/>
<name>X1RUG3_9ZZZZ</name>
<dbReference type="InterPro" id="IPR001086">
    <property type="entry name" value="Preph_deHydtase"/>
</dbReference>
<sequence>MINLSEEQNYKEDLEEIRKEINEIDDHIVDLLNKRGNIVIKIGNLKKNLNLEVFQPKREMEIIERIKNKSTIFEKESIEAIWKEIISASKVIQDTVTKVGYLGPIGTFTHQAALESFAKAGTQFIPCNSTSEIFDNIEKEILDYGIVPIENSFYGTVRETLDLLIEKELFIYGEIELRVVQNLIGLKETEISLVKNVFSHPQAFAQTKSWLKSNLPNASLMDISSTAEAMKRIKELEDKSYAAIGTDFAASIYDLKVL</sequence>
<evidence type="ECO:0008006" key="10">
    <source>
        <dbReference type="Google" id="ProtNLM"/>
    </source>
</evidence>
<dbReference type="Gene3D" id="3.40.190.10">
    <property type="entry name" value="Periplasmic binding protein-like II"/>
    <property type="match status" value="2"/>
</dbReference>
<dbReference type="PROSITE" id="PS51171">
    <property type="entry name" value="PREPHENATE_DEHYDR_3"/>
    <property type="match status" value="1"/>
</dbReference>
<dbReference type="GO" id="GO:0046417">
    <property type="term" value="P:chorismate metabolic process"/>
    <property type="evidence" value="ECO:0007669"/>
    <property type="project" value="InterPro"/>
</dbReference>
<evidence type="ECO:0000256" key="2">
    <source>
        <dbReference type="ARBA" id="ARBA00023141"/>
    </source>
</evidence>
<dbReference type="PANTHER" id="PTHR21022">
    <property type="entry name" value="PREPHENATE DEHYDRATASE P PROTEIN"/>
    <property type="match status" value="1"/>
</dbReference>
<dbReference type="CDD" id="cd13630">
    <property type="entry name" value="PBP2_PDT_1"/>
    <property type="match status" value="1"/>
</dbReference>
<protein>
    <recommendedName>
        <fullName evidence="10">Prephenate dehydratase</fullName>
    </recommendedName>
</protein>
<dbReference type="SUPFAM" id="SSF48600">
    <property type="entry name" value="Chorismate mutase II"/>
    <property type="match status" value="1"/>
</dbReference>
<feature type="domain" description="Chorismate mutase" evidence="7">
    <location>
        <begin position="8"/>
        <end position="97"/>
    </location>
</feature>
<dbReference type="PANTHER" id="PTHR21022:SF19">
    <property type="entry name" value="PREPHENATE DEHYDRATASE-RELATED"/>
    <property type="match status" value="1"/>
</dbReference>
<evidence type="ECO:0000256" key="1">
    <source>
        <dbReference type="ARBA" id="ARBA00022605"/>
    </source>
</evidence>
<evidence type="ECO:0000256" key="3">
    <source>
        <dbReference type="ARBA" id="ARBA00023222"/>
    </source>
</evidence>
<comment type="caution">
    <text evidence="9">The sequence shown here is derived from an EMBL/GenBank/DDBJ whole genome shotgun (WGS) entry which is preliminary data.</text>
</comment>
<accession>X1RUG3</accession>
<comment type="pathway">
    <text evidence="5">Amino-acid biosynthesis.</text>
</comment>
<feature type="coiled-coil region" evidence="6">
    <location>
        <begin position="7"/>
        <end position="34"/>
    </location>
</feature>
<dbReference type="InterPro" id="IPR036263">
    <property type="entry name" value="Chorismate_II_sf"/>
</dbReference>
<keyword evidence="3" id="KW-0584">Phenylalanine biosynthesis</keyword>
<dbReference type="EMBL" id="BARW01000617">
    <property type="protein sequence ID" value="GAI66840.1"/>
    <property type="molecule type" value="Genomic_DNA"/>
</dbReference>
<evidence type="ECO:0000259" key="7">
    <source>
        <dbReference type="PROSITE" id="PS51168"/>
    </source>
</evidence>
<keyword evidence="2" id="KW-0057">Aromatic amino acid biosynthesis</keyword>
<organism evidence="9">
    <name type="scientific">marine sediment metagenome</name>
    <dbReference type="NCBI Taxonomy" id="412755"/>
    <lineage>
        <taxon>unclassified sequences</taxon>
        <taxon>metagenomes</taxon>
        <taxon>ecological metagenomes</taxon>
    </lineage>
</organism>
<dbReference type="GO" id="GO:0004106">
    <property type="term" value="F:chorismate mutase activity"/>
    <property type="evidence" value="ECO:0007669"/>
    <property type="project" value="InterPro"/>
</dbReference>
<dbReference type="GO" id="GO:0004664">
    <property type="term" value="F:prephenate dehydratase activity"/>
    <property type="evidence" value="ECO:0007669"/>
    <property type="project" value="InterPro"/>
</dbReference>
<dbReference type="GO" id="GO:0005737">
    <property type="term" value="C:cytoplasm"/>
    <property type="evidence" value="ECO:0007669"/>
    <property type="project" value="TreeGrafter"/>
</dbReference>
<dbReference type="SUPFAM" id="SSF53850">
    <property type="entry name" value="Periplasmic binding protein-like II"/>
    <property type="match status" value="1"/>
</dbReference>
<dbReference type="Gene3D" id="1.20.59.10">
    <property type="entry name" value="Chorismate mutase"/>
    <property type="match status" value="1"/>
</dbReference>
<dbReference type="SMART" id="SM00830">
    <property type="entry name" value="CM_2"/>
    <property type="match status" value="1"/>
</dbReference>
<evidence type="ECO:0000313" key="9">
    <source>
        <dbReference type="EMBL" id="GAI66840.1"/>
    </source>
</evidence>
<keyword evidence="4" id="KW-0456">Lyase</keyword>
<feature type="non-terminal residue" evidence="9">
    <location>
        <position position="258"/>
    </location>
</feature>
<evidence type="ECO:0000256" key="5">
    <source>
        <dbReference type="ARBA" id="ARBA00029440"/>
    </source>
</evidence>
<evidence type="ECO:0000256" key="6">
    <source>
        <dbReference type="SAM" id="Coils"/>
    </source>
</evidence>
<dbReference type="Pfam" id="PF01817">
    <property type="entry name" value="CM_2"/>
    <property type="match status" value="1"/>
</dbReference>
<dbReference type="InterPro" id="IPR036979">
    <property type="entry name" value="CM_dom_sf"/>
</dbReference>